<organism evidence="1">
    <name type="scientific">Trepomonas sp. PC1</name>
    <dbReference type="NCBI Taxonomy" id="1076344"/>
    <lineage>
        <taxon>Eukaryota</taxon>
        <taxon>Metamonada</taxon>
        <taxon>Diplomonadida</taxon>
        <taxon>Hexamitidae</taxon>
        <taxon>Hexamitinae</taxon>
        <taxon>Trepomonas</taxon>
    </lineage>
</organism>
<name>A0A146K1L2_9EUKA</name>
<protein>
    <submittedName>
        <fullName evidence="1">Uncharacterized protein</fullName>
    </submittedName>
</protein>
<accession>A0A146K1L2</accession>
<sequence length="408" mass="48044">FEFQCFESLDDVINELMFQLIQLYKNESYDVKIQAVNAMQKIADNGAYTNFTLEEELFSVVRDCFHVLIEEPSFYDLKNGSFELLGSLCQKFQLTTESITLYSELCQNLFDDEMMYHLEQSLTVPYLSQQQTTEQDMQFARFRQNLDAVVSIYVSLLTQPQKCDQLRDFTYNLFMQLFGQLKFCQSYVIEHKNNESLPIVDFDVFTQLMYVLDQFLDYDHAFSEQILNKDILDLIMQMVDADITSCTIACSIVGKFAFYFTQQFQVQQFIHFVEHVCNTYDPMAQLIEALAKWDSKFDLQDYQIYDFLVDEIVKFIRINQCSKECLDFCLEFVISSERPKVKQLFSNDEILLSIVDCMLYIDLALVKQFISRIEQLAKEGFIQEEKAKNITDELYEKNIDLINQSFAQ</sequence>
<feature type="non-terminal residue" evidence="1">
    <location>
        <position position="1"/>
    </location>
</feature>
<evidence type="ECO:0000313" key="1">
    <source>
        <dbReference type="EMBL" id="JAP89419.1"/>
    </source>
</evidence>
<dbReference type="SUPFAM" id="SSF48371">
    <property type="entry name" value="ARM repeat"/>
    <property type="match status" value="1"/>
</dbReference>
<gene>
    <name evidence="1" type="ORF">TPC1_31086</name>
</gene>
<dbReference type="AlphaFoldDB" id="A0A146K1L2"/>
<dbReference type="InterPro" id="IPR016024">
    <property type="entry name" value="ARM-type_fold"/>
</dbReference>
<dbReference type="EMBL" id="GDID01007187">
    <property type="protein sequence ID" value="JAP89419.1"/>
    <property type="molecule type" value="Transcribed_RNA"/>
</dbReference>
<proteinExistence type="predicted"/>
<reference evidence="1" key="1">
    <citation type="submission" date="2015-07" db="EMBL/GenBank/DDBJ databases">
        <title>Adaptation to a free-living lifestyle via gene acquisitions in the diplomonad Trepomonas sp. PC1.</title>
        <authorList>
            <person name="Xu F."/>
            <person name="Jerlstrom-Hultqvist J."/>
            <person name="Kolisko M."/>
            <person name="Simpson A.G.B."/>
            <person name="Roger A.J."/>
            <person name="Svard S.G."/>
            <person name="Andersson J.O."/>
        </authorList>
    </citation>
    <scope>NUCLEOTIDE SEQUENCE</scope>
    <source>
        <strain evidence="1">PC1</strain>
    </source>
</reference>